<keyword evidence="7 8" id="KW-0472">Membrane</keyword>
<proteinExistence type="inferred from homology"/>
<dbReference type="CDD" id="cd01127">
    <property type="entry name" value="TrwB_TraG_TraD_VirD4"/>
    <property type="match status" value="2"/>
</dbReference>
<dbReference type="InterPro" id="IPR027417">
    <property type="entry name" value="P-loop_NTPase"/>
</dbReference>
<evidence type="ECO:0000313" key="10">
    <source>
        <dbReference type="Proteomes" id="UP000826513"/>
    </source>
</evidence>
<dbReference type="SUPFAM" id="SSF52540">
    <property type="entry name" value="P-loop containing nucleoside triphosphate hydrolases"/>
    <property type="match status" value="1"/>
</dbReference>
<dbReference type="Pfam" id="PF02534">
    <property type="entry name" value="T4SS-DNA_transf"/>
    <property type="match status" value="1"/>
</dbReference>
<evidence type="ECO:0000256" key="1">
    <source>
        <dbReference type="ARBA" id="ARBA00004651"/>
    </source>
</evidence>
<evidence type="ECO:0000256" key="8">
    <source>
        <dbReference type="SAM" id="Phobius"/>
    </source>
</evidence>
<keyword evidence="5" id="KW-0184">Conjugation</keyword>
<keyword evidence="10" id="KW-1185">Reference proteome</keyword>
<comment type="similarity">
    <text evidence="2">Belongs to the VirD4/TraG family.</text>
</comment>
<dbReference type="InterPro" id="IPR051539">
    <property type="entry name" value="T4SS-coupling_protein"/>
</dbReference>
<evidence type="ECO:0000256" key="2">
    <source>
        <dbReference type="ARBA" id="ARBA00008806"/>
    </source>
</evidence>
<evidence type="ECO:0000256" key="7">
    <source>
        <dbReference type="ARBA" id="ARBA00023136"/>
    </source>
</evidence>
<geneLocation type="plasmid" evidence="9 10">
    <name>unnamed2</name>
</geneLocation>
<reference evidence="9 10" key="1">
    <citation type="submission" date="2021-03" db="EMBL/GenBank/DDBJ databases">
        <title>Rapid diversification of plasmids in a genus of pathogenic and nitrogen fixing bacteria.</title>
        <authorList>
            <person name="Weisberg A.J."/>
            <person name="Miller M."/>
            <person name="Ream W."/>
            <person name="Grunwald N.J."/>
            <person name="Chang J.H."/>
        </authorList>
    </citation>
    <scope>NUCLEOTIDE SEQUENCE [LARGE SCALE GENOMIC DNA]</scope>
    <source>
        <strain evidence="9 10">AF3.44</strain>
        <plasmid evidence="9 10">unnamed2</plasmid>
    </source>
</reference>
<keyword evidence="3" id="KW-1003">Cell membrane</keyword>
<evidence type="ECO:0000313" key="9">
    <source>
        <dbReference type="EMBL" id="QYA10864.1"/>
    </source>
</evidence>
<dbReference type="Proteomes" id="UP000826513">
    <property type="component" value="Plasmid unnamed2"/>
</dbReference>
<evidence type="ECO:0000256" key="5">
    <source>
        <dbReference type="ARBA" id="ARBA00022971"/>
    </source>
</evidence>
<dbReference type="Gene3D" id="3.40.50.300">
    <property type="entry name" value="P-loop containing nucleotide triphosphate hydrolases"/>
    <property type="match status" value="1"/>
</dbReference>
<dbReference type="RefSeq" id="WP_174051858.1">
    <property type="nucleotide sequence ID" value="NZ_CP072171.1"/>
</dbReference>
<keyword evidence="6 8" id="KW-1133">Transmembrane helix</keyword>
<feature type="transmembrane region" description="Helical" evidence="8">
    <location>
        <begin position="59"/>
        <end position="79"/>
    </location>
</feature>
<keyword evidence="4 8" id="KW-0812">Transmembrane</keyword>
<comment type="subcellular location">
    <subcellularLocation>
        <location evidence="1">Cell membrane</location>
        <topology evidence="1">Multi-pass membrane protein</topology>
    </subcellularLocation>
</comment>
<dbReference type="InterPro" id="IPR003688">
    <property type="entry name" value="TraG/VirD4"/>
</dbReference>
<evidence type="ECO:0000256" key="3">
    <source>
        <dbReference type="ARBA" id="ARBA00022475"/>
    </source>
</evidence>
<dbReference type="EMBL" id="CP072171">
    <property type="protein sequence ID" value="QYA10864.1"/>
    <property type="molecule type" value="Genomic_DNA"/>
</dbReference>
<accession>A0ABX8TFE8</accession>
<sequence>MPTQLRYGLWALAALVAIALVLFLASNLALLLLRAHDGQLHILTVFDLLTSTNERENSVGRLSLIVAGAGALFAAAAIWKAQNGKALHGKARFATETEIRKAGLRETRGIIVGKLRGKYLIFGGSEHVIVYAPTRGGKGVGVVIPNLLNWSDSAIVLDIKKENWELTAGFRKQAGQEVYLFDPFDPEGRTARYNPLAYVNRDNPTDLYDDLQRIAGMLFPIEGRTVDPFWVESARTAFIAVAGYIAETPELPFTIGEVLRQIAAAPDISKHFKSIMEKRSTDRPLSQPCRTALNDFLAASENTLQSVRKSVSAKLGLWLNARIDAATSGNDFDLRELRRRPISIYLGVTPDNLDRMAPLLNLFFQQAVDLNTRVLPEQDKTLKRQVMLMMDEFRALGNVEIIAKGVSYVAGFGIRIVTIVQSPSQLREVYGPDAALNYMTNHGVEVVFTPKEHTIATELSERFGYDTVAGHSRSRGIGFSRSSRTETTSDQRRALMLPQELVLTQFEEEYLLKGGIPPVKAEKILYWKDPVFKKRVLPAPKLGRKTSTSDARIDVLERQVATLKQALDERIVRQPTVEEVTAAVQPADGEDGMIWEMADGTTVDLNFDDVDLSDDTEINQKNAVTHVGAFFDGLLGDGLHNTIDMQKGI</sequence>
<gene>
    <name evidence="9" type="ORF">J5285_25905</name>
</gene>
<protein>
    <submittedName>
        <fullName evidence="9">Type IV secretory system conjugative DNA transfer family protein</fullName>
    </submittedName>
</protein>
<feature type="transmembrane region" description="Helical" evidence="8">
    <location>
        <begin position="7"/>
        <end position="33"/>
    </location>
</feature>
<evidence type="ECO:0000256" key="4">
    <source>
        <dbReference type="ARBA" id="ARBA00022692"/>
    </source>
</evidence>
<name>A0ABX8TFE8_9HYPH</name>
<dbReference type="PANTHER" id="PTHR37937">
    <property type="entry name" value="CONJUGATIVE TRANSFER: DNA TRANSPORT"/>
    <property type="match status" value="1"/>
</dbReference>
<dbReference type="PANTHER" id="PTHR37937:SF1">
    <property type="entry name" value="CONJUGATIVE TRANSFER: DNA TRANSPORT"/>
    <property type="match status" value="1"/>
</dbReference>
<evidence type="ECO:0000256" key="6">
    <source>
        <dbReference type="ARBA" id="ARBA00022989"/>
    </source>
</evidence>
<organism evidence="9 10">
    <name type="scientific">Agrobacterium larrymoorei</name>
    <dbReference type="NCBI Taxonomy" id="160699"/>
    <lineage>
        <taxon>Bacteria</taxon>
        <taxon>Pseudomonadati</taxon>
        <taxon>Pseudomonadota</taxon>
        <taxon>Alphaproteobacteria</taxon>
        <taxon>Hyphomicrobiales</taxon>
        <taxon>Rhizobiaceae</taxon>
        <taxon>Rhizobium/Agrobacterium group</taxon>
        <taxon>Agrobacterium</taxon>
    </lineage>
</organism>
<keyword evidence="9" id="KW-0614">Plasmid</keyword>